<keyword evidence="6 18" id="KW-0349">Heme</keyword>
<keyword evidence="8 15" id="KW-0106">Calcium</keyword>
<comment type="cofactor">
    <cofactor evidence="15 18">
        <name>heme b</name>
        <dbReference type="ChEBI" id="CHEBI:60344"/>
    </cofactor>
    <text evidence="15 18">Binds 1 heme b (iron(II)-protoporphyrin IX) group per subunit.</text>
</comment>
<organism evidence="20 21">
    <name type="scientific">Canna indica</name>
    <name type="common">Indian-shot</name>
    <dbReference type="NCBI Taxonomy" id="4628"/>
    <lineage>
        <taxon>Eukaryota</taxon>
        <taxon>Viridiplantae</taxon>
        <taxon>Streptophyta</taxon>
        <taxon>Embryophyta</taxon>
        <taxon>Tracheophyta</taxon>
        <taxon>Spermatophyta</taxon>
        <taxon>Magnoliopsida</taxon>
        <taxon>Liliopsida</taxon>
        <taxon>Zingiberales</taxon>
        <taxon>Cannaceae</taxon>
        <taxon>Canna</taxon>
    </lineage>
</organism>
<dbReference type="SUPFAM" id="SSF48113">
    <property type="entry name" value="Heme-dependent peroxidases"/>
    <property type="match status" value="1"/>
</dbReference>
<reference evidence="20 21" key="1">
    <citation type="submission" date="2023-10" db="EMBL/GenBank/DDBJ databases">
        <title>Chromosome-scale genome assembly provides insights into flower coloration mechanisms of Canna indica.</title>
        <authorList>
            <person name="Li C."/>
        </authorList>
    </citation>
    <scope>NUCLEOTIDE SEQUENCE [LARGE SCALE GENOMIC DNA]</scope>
    <source>
        <tissue evidence="20">Flower</tissue>
    </source>
</reference>
<evidence type="ECO:0000259" key="19">
    <source>
        <dbReference type="PROSITE" id="PS50873"/>
    </source>
</evidence>
<evidence type="ECO:0000313" key="21">
    <source>
        <dbReference type="Proteomes" id="UP001327560"/>
    </source>
</evidence>
<dbReference type="Gene3D" id="1.10.520.10">
    <property type="match status" value="1"/>
</dbReference>
<comment type="subcellular location">
    <subcellularLocation>
        <location evidence="18">Secreted</location>
    </subcellularLocation>
</comment>
<accession>A0AAQ3Q2W3</accession>
<evidence type="ECO:0000256" key="3">
    <source>
        <dbReference type="ARBA" id="ARBA00006873"/>
    </source>
</evidence>
<evidence type="ECO:0000256" key="7">
    <source>
        <dbReference type="ARBA" id="ARBA00022723"/>
    </source>
</evidence>
<dbReference type="PROSITE" id="PS50873">
    <property type="entry name" value="PEROXIDASE_4"/>
    <property type="match status" value="1"/>
</dbReference>
<evidence type="ECO:0000256" key="1">
    <source>
        <dbReference type="ARBA" id="ARBA00000189"/>
    </source>
</evidence>
<evidence type="ECO:0000256" key="6">
    <source>
        <dbReference type="ARBA" id="ARBA00022617"/>
    </source>
</evidence>
<feature type="binding site" evidence="15">
    <location>
        <position position="82"/>
    </location>
    <ligand>
        <name>Ca(2+)</name>
        <dbReference type="ChEBI" id="CHEBI:29108"/>
        <label>1</label>
    </ligand>
</feature>
<dbReference type="GO" id="GO:0046872">
    <property type="term" value="F:metal ion binding"/>
    <property type="evidence" value="ECO:0007669"/>
    <property type="project" value="UniProtKB-UniRule"/>
</dbReference>
<feature type="binding site" evidence="15">
    <location>
        <position position="254"/>
    </location>
    <ligand>
        <name>Ca(2+)</name>
        <dbReference type="ChEBI" id="CHEBI:29108"/>
        <label>2</label>
    </ligand>
</feature>
<evidence type="ECO:0000256" key="16">
    <source>
        <dbReference type="PIRSR" id="PIRSR600823-4"/>
    </source>
</evidence>
<protein>
    <recommendedName>
        <fullName evidence="4 18">Peroxidase</fullName>
        <ecNumber evidence="4 18">1.11.1.7</ecNumber>
    </recommendedName>
</protein>
<dbReference type="EC" id="1.11.1.7" evidence="4 18"/>
<evidence type="ECO:0000256" key="10">
    <source>
        <dbReference type="ARBA" id="ARBA00023004"/>
    </source>
</evidence>
<dbReference type="GO" id="GO:0140825">
    <property type="term" value="F:lactoperoxidase activity"/>
    <property type="evidence" value="ECO:0007669"/>
    <property type="project" value="UniProtKB-EC"/>
</dbReference>
<evidence type="ECO:0000256" key="17">
    <source>
        <dbReference type="PIRSR" id="PIRSR600823-5"/>
    </source>
</evidence>
<name>A0AAQ3Q2W3_9LILI</name>
<feature type="disulfide bond" evidence="17">
    <location>
        <begin position="127"/>
        <end position="330"/>
    </location>
</feature>
<evidence type="ECO:0000256" key="13">
    <source>
        <dbReference type="ARBA" id="ARBA00023324"/>
    </source>
</evidence>
<keyword evidence="9 18" id="KW-0560">Oxidoreductase</keyword>
<feature type="disulfide bond" evidence="17">
    <location>
        <begin position="78"/>
        <end position="83"/>
    </location>
</feature>
<evidence type="ECO:0000256" key="11">
    <source>
        <dbReference type="ARBA" id="ARBA00023157"/>
    </source>
</evidence>
<feature type="chain" id="PRO_5042665740" description="Peroxidase" evidence="18">
    <location>
        <begin position="26"/>
        <end position="341"/>
    </location>
</feature>
<comment type="function">
    <text evidence="2">Removal of H(2)O(2), oxidation of toxic reductants, biosynthesis and degradation of lignin, suberization, auxin catabolism, response to environmental stresses such as wounding, pathogen attack and oxidative stress. These functions might be dependent on each isozyme/isoform in each plant tissue.</text>
</comment>
<feature type="binding site" evidence="15">
    <location>
        <position position="198"/>
    </location>
    <ligand>
        <name>Ca(2+)</name>
        <dbReference type="ChEBI" id="CHEBI:29108"/>
        <label>2</label>
    </ligand>
</feature>
<dbReference type="CDD" id="cd00693">
    <property type="entry name" value="secretory_peroxidase"/>
    <property type="match status" value="1"/>
</dbReference>
<dbReference type="InterPro" id="IPR033905">
    <property type="entry name" value="Secretory_peroxidase"/>
</dbReference>
<dbReference type="FunFam" id="1.10.420.10:FF:000001">
    <property type="entry name" value="Peroxidase"/>
    <property type="match status" value="1"/>
</dbReference>
<keyword evidence="18" id="KW-0964">Secreted</keyword>
<dbReference type="AlphaFoldDB" id="A0AAQ3Q2W3"/>
<sequence>MAWRCKREWLMVLVVALSLHQAADGATKLPVNGLEYDFYGKNTKCGKAEKIVRETVEKAWKADRSVAPALLRLVYSDCFVRGCDASVLLDGERSEKTAPQNAGLRGFEIVDEIKQELETQCPGVVSCADVLHLAARDAVALAGGWNYPVFTGRRDGNISNAIAVDLPSPYISWNDALAYFDSHGLDVLDLGTLLGAHTMGVTHCRYVHDRIYNFNDTGLPDDQMDCRFARQLAQTCPYHLKPGQADPTVFLNPDSGSNYSFSSSYYTRVIDNRAVLGIDQQFITSKDGLRIADEFSHGFSDFQRYFAFSMSRMGSLGVLTGKKGEIRKNCRFTNARYPTRT</sequence>
<keyword evidence="11 17" id="KW-1015">Disulfide bond</keyword>
<feature type="disulfide bond" evidence="17">
    <location>
        <begin position="204"/>
        <end position="236"/>
    </location>
</feature>
<dbReference type="Pfam" id="PF00141">
    <property type="entry name" value="peroxidase"/>
    <property type="match status" value="1"/>
</dbReference>
<comment type="similarity">
    <text evidence="3">Belongs to the peroxidase family. Ascorbate peroxidase subfamily.</text>
</comment>
<keyword evidence="5 18" id="KW-0575">Peroxidase</keyword>
<dbReference type="GO" id="GO:0005576">
    <property type="term" value="C:extracellular region"/>
    <property type="evidence" value="ECO:0007669"/>
    <property type="project" value="UniProtKB-SubCell"/>
</dbReference>
<comment type="catalytic activity">
    <reaction evidence="1 18">
        <text>2 a phenolic donor + H2O2 = 2 a phenolic radical donor + 2 H2O</text>
        <dbReference type="Rhea" id="RHEA:56136"/>
        <dbReference type="ChEBI" id="CHEBI:15377"/>
        <dbReference type="ChEBI" id="CHEBI:16240"/>
        <dbReference type="ChEBI" id="CHEBI:139520"/>
        <dbReference type="ChEBI" id="CHEBI:139521"/>
        <dbReference type="EC" id="1.11.1.7"/>
    </reaction>
</comment>
<keyword evidence="10 15" id="KW-0408">Iron</keyword>
<keyword evidence="7 15" id="KW-0479">Metal-binding</keyword>
<dbReference type="GO" id="GO:0042744">
    <property type="term" value="P:hydrogen peroxide catabolic process"/>
    <property type="evidence" value="ECO:0007669"/>
    <property type="project" value="UniProtKB-KW"/>
</dbReference>
<keyword evidence="13 18" id="KW-0376">Hydrogen peroxide</keyword>
<dbReference type="InterPro" id="IPR000823">
    <property type="entry name" value="Peroxidase_pln"/>
</dbReference>
<dbReference type="PROSITE" id="PS00435">
    <property type="entry name" value="PEROXIDASE_1"/>
    <property type="match status" value="1"/>
</dbReference>
<feature type="binding site" evidence="15">
    <location>
        <position position="95"/>
    </location>
    <ligand>
        <name>Ca(2+)</name>
        <dbReference type="ChEBI" id="CHEBI:29108"/>
        <label>1</label>
    </ligand>
</feature>
<dbReference type="InterPro" id="IPR019793">
    <property type="entry name" value="Peroxidases_heam-ligand_BS"/>
</dbReference>
<dbReference type="EMBL" id="CP136890">
    <property type="protein sequence ID" value="WOK94540.1"/>
    <property type="molecule type" value="Genomic_DNA"/>
</dbReference>
<evidence type="ECO:0000256" key="9">
    <source>
        <dbReference type="ARBA" id="ARBA00023002"/>
    </source>
</evidence>
<feature type="disulfide bond" evidence="17">
    <location>
        <begin position="45"/>
        <end position="121"/>
    </location>
</feature>
<evidence type="ECO:0000256" key="8">
    <source>
        <dbReference type="ARBA" id="ARBA00022837"/>
    </source>
</evidence>
<evidence type="ECO:0000256" key="5">
    <source>
        <dbReference type="ARBA" id="ARBA00022559"/>
    </source>
</evidence>
<feature type="binding site" evidence="15">
    <location>
        <position position="86"/>
    </location>
    <ligand>
        <name>Ca(2+)</name>
        <dbReference type="ChEBI" id="CHEBI:29108"/>
        <label>1</label>
    </ligand>
</feature>
<feature type="binding site" evidence="14">
    <location>
        <position position="167"/>
    </location>
    <ligand>
        <name>substrate</name>
    </ligand>
</feature>
<dbReference type="InterPro" id="IPR010255">
    <property type="entry name" value="Haem_peroxidase_sf"/>
</dbReference>
<dbReference type="GO" id="GO:0006979">
    <property type="term" value="P:response to oxidative stress"/>
    <property type="evidence" value="ECO:0007669"/>
    <property type="project" value="UniProtKB-UniRule"/>
</dbReference>
<feature type="binding site" evidence="15">
    <location>
        <position position="84"/>
    </location>
    <ligand>
        <name>Ca(2+)</name>
        <dbReference type="ChEBI" id="CHEBI:29108"/>
        <label>1</label>
    </ligand>
</feature>
<feature type="binding site" evidence="15">
    <location>
        <position position="77"/>
    </location>
    <ligand>
        <name>Ca(2+)</name>
        <dbReference type="ChEBI" id="CHEBI:29108"/>
        <label>1</label>
    </ligand>
</feature>
<evidence type="ECO:0000256" key="18">
    <source>
        <dbReference type="RuleBase" id="RU362060"/>
    </source>
</evidence>
<evidence type="ECO:0000256" key="2">
    <source>
        <dbReference type="ARBA" id="ARBA00002322"/>
    </source>
</evidence>
<evidence type="ECO:0000313" key="20">
    <source>
        <dbReference type="EMBL" id="WOK94540.1"/>
    </source>
</evidence>
<dbReference type="PRINTS" id="PR00458">
    <property type="entry name" value="PEROXIDASE"/>
</dbReference>
<evidence type="ECO:0000256" key="14">
    <source>
        <dbReference type="PIRSR" id="PIRSR600823-2"/>
    </source>
</evidence>
<keyword evidence="12" id="KW-0873">Pyrrolidone carboxylic acid</keyword>
<feature type="signal peptide" evidence="18">
    <location>
        <begin position="1"/>
        <end position="25"/>
    </location>
</feature>
<feature type="site" description="Transition state stabilizer" evidence="16">
    <location>
        <position position="72"/>
    </location>
</feature>
<feature type="binding site" description="axial binding residue" evidence="15">
    <location>
        <position position="197"/>
    </location>
    <ligand>
        <name>heme b</name>
        <dbReference type="ChEBI" id="CHEBI:60344"/>
    </ligand>
    <ligandPart>
        <name>Fe</name>
        <dbReference type="ChEBI" id="CHEBI:18248"/>
    </ligandPart>
</feature>
<dbReference type="GO" id="GO:0020037">
    <property type="term" value="F:heme binding"/>
    <property type="evidence" value="ECO:0007669"/>
    <property type="project" value="UniProtKB-UniRule"/>
</dbReference>
<dbReference type="Gene3D" id="1.10.420.10">
    <property type="entry name" value="Peroxidase, domain 2"/>
    <property type="match status" value="1"/>
</dbReference>
<comment type="similarity">
    <text evidence="18">Belongs to the peroxidase family. Classical plant (class III) peroxidase subfamily.</text>
</comment>
<evidence type="ECO:0000256" key="4">
    <source>
        <dbReference type="ARBA" id="ARBA00012313"/>
    </source>
</evidence>
<dbReference type="Proteomes" id="UP001327560">
    <property type="component" value="Chromosome 1"/>
</dbReference>
<dbReference type="PRINTS" id="PR00461">
    <property type="entry name" value="PLPEROXIDASE"/>
</dbReference>
<evidence type="ECO:0000256" key="15">
    <source>
        <dbReference type="PIRSR" id="PIRSR600823-3"/>
    </source>
</evidence>
<comment type="cofactor">
    <cofactor evidence="15 18">
        <name>Ca(2+)</name>
        <dbReference type="ChEBI" id="CHEBI:29108"/>
    </cofactor>
    <text evidence="15 18">Binds 2 calcium ions per subunit.</text>
</comment>
<feature type="domain" description="Plant heme peroxidase family profile" evidence="19">
    <location>
        <begin position="33"/>
        <end position="334"/>
    </location>
</feature>
<keyword evidence="18" id="KW-0732">Signal</keyword>
<dbReference type="PANTHER" id="PTHR31235">
    <property type="entry name" value="PEROXIDASE 25-RELATED"/>
    <property type="match status" value="1"/>
</dbReference>
<keyword evidence="21" id="KW-1185">Reference proteome</keyword>
<dbReference type="FunFam" id="1.10.520.10:FF:000008">
    <property type="entry name" value="Peroxidase"/>
    <property type="match status" value="1"/>
</dbReference>
<dbReference type="InterPro" id="IPR002016">
    <property type="entry name" value="Haem_peroxidase"/>
</dbReference>
<evidence type="ECO:0000256" key="12">
    <source>
        <dbReference type="ARBA" id="ARBA00023283"/>
    </source>
</evidence>
<gene>
    <name evidence="20" type="ORF">Cni_G03244</name>
</gene>
<feature type="binding site" evidence="15">
    <location>
        <position position="80"/>
    </location>
    <ligand>
        <name>Ca(2+)</name>
        <dbReference type="ChEBI" id="CHEBI:29108"/>
        <label>1</label>
    </ligand>
</feature>
<proteinExistence type="inferred from homology"/>